<evidence type="ECO:0000256" key="1">
    <source>
        <dbReference type="SAM" id="SignalP"/>
    </source>
</evidence>
<gene>
    <name evidence="2" type="ORF">PR048_016984</name>
</gene>
<proteinExistence type="predicted"/>
<sequence>MVQHPTLWWWALALKMASYSSRLAVGIKDGCVQQTTMVIEDAKSKSRGRGRDGRHWRGIRAGGFGMTSSKMAARPYVHAQPAAIRKGNDSKMRDQMRTIKSCQDAVIFIATHPNNGLFHNHLLLPLLTFYLGESGSIPSEVVPEFSHVGIVPEDDAGLRVFSRPCIPALLHTRFTSPSQDLNVLTAAQISPLHCPPPSLTVDQRTSSGREVTSGKEVCDCEYQAVKDAAGRRDYWTRCSRNPHLLLSTIKMATCHALMSFQLSVTPPSSPTYPQSNQPVTLALQSSDARRLHLLVVASSPVVSMLPHAWRYCHQRLGSRHRGTPWLIADMAHKFLHTSHPVEGGRAKNQKIHAVTIHDIQASKGESGTTPNSLIADCVCVTMRSICNYAFAFCSYQ</sequence>
<evidence type="ECO:0000313" key="2">
    <source>
        <dbReference type="EMBL" id="KAJ8880514.1"/>
    </source>
</evidence>
<feature type="chain" id="PRO_5046773863" evidence="1">
    <location>
        <begin position="21"/>
        <end position="396"/>
    </location>
</feature>
<name>A0ABQ9H8B6_9NEOP</name>
<protein>
    <submittedName>
        <fullName evidence="2">Uncharacterized protein</fullName>
    </submittedName>
</protein>
<evidence type="ECO:0000313" key="3">
    <source>
        <dbReference type="Proteomes" id="UP001159363"/>
    </source>
</evidence>
<feature type="signal peptide" evidence="1">
    <location>
        <begin position="1"/>
        <end position="20"/>
    </location>
</feature>
<reference evidence="2 3" key="1">
    <citation type="submission" date="2023-02" db="EMBL/GenBank/DDBJ databases">
        <title>LHISI_Scaffold_Assembly.</title>
        <authorList>
            <person name="Stuart O.P."/>
            <person name="Cleave R."/>
            <person name="Magrath M.J.L."/>
            <person name="Mikheyev A.S."/>
        </authorList>
    </citation>
    <scope>NUCLEOTIDE SEQUENCE [LARGE SCALE GENOMIC DNA]</scope>
    <source>
        <strain evidence="2">Daus_M_001</strain>
        <tissue evidence="2">Leg muscle</tissue>
    </source>
</reference>
<dbReference type="EMBL" id="JARBHB010000006">
    <property type="protein sequence ID" value="KAJ8880514.1"/>
    <property type="molecule type" value="Genomic_DNA"/>
</dbReference>
<dbReference type="Proteomes" id="UP001159363">
    <property type="component" value="Chromosome 5"/>
</dbReference>
<organism evidence="2 3">
    <name type="scientific">Dryococelus australis</name>
    <dbReference type="NCBI Taxonomy" id="614101"/>
    <lineage>
        <taxon>Eukaryota</taxon>
        <taxon>Metazoa</taxon>
        <taxon>Ecdysozoa</taxon>
        <taxon>Arthropoda</taxon>
        <taxon>Hexapoda</taxon>
        <taxon>Insecta</taxon>
        <taxon>Pterygota</taxon>
        <taxon>Neoptera</taxon>
        <taxon>Polyneoptera</taxon>
        <taxon>Phasmatodea</taxon>
        <taxon>Verophasmatodea</taxon>
        <taxon>Anareolatae</taxon>
        <taxon>Phasmatidae</taxon>
        <taxon>Eurycanthinae</taxon>
        <taxon>Dryococelus</taxon>
    </lineage>
</organism>
<keyword evidence="3" id="KW-1185">Reference proteome</keyword>
<comment type="caution">
    <text evidence="2">The sequence shown here is derived from an EMBL/GenBank/DDBJ whole genome shotgun (WGS) entry which is preliminary data.</text>
</comment>
<keyword evidence="1" id="KW-0732">Signal</keyword>
<accession>A0ABQ9H8B6</accession>